<dbReference type="EC" id="2.7.13.3" evidence="2"/>
<evidence type="ECO:0000313" key="13">
    <source>
        <dbReference type="Proteomes" id="UP000254425"/>
    </source>
</evidence>
<comment type="catalytic activity">
    <reaction evidence="1">
        <text>ATP + protein L-histidine = ADP + protein N-phospho-L-histidine.</text>
        <dbReference type="EC" id="2.7.13.3"/>
    </reaction>
</comment>
<dbReference type="Pfam" id="PF07730">
    <property type="entry name" value="HisKA_3"/>
    <property type="match status" value="1"/>
</dbReference>
<dbReference type="GO" id="GO:0000155">
    <property type="term" value="F:phosphorelay sensor kinase activity"/>
    <property type="evidence" value="ECO:0007669"/>
    <property type="project" value="InterPro"/>
</dbReference>
<evidence type="ECO:0000256" key="3">
    <source>
        <dbReference type="ARBA" id="ARBA00022553"/>
    </source>
</evidence>
<evidence type="ECO:0000259" key="10">
    <source>
        <dbReference type="Pfam" id="PF02518"/>
    </source>
</evidence>
<feature type="transmembrane region" description="Helical" evidence="9">
    <location>
        <begin position="20"/>
        <end position="40"/>
    </location>
</feature>
<dbReference type="InterPro" id="IPR011712">
    <property type="entry name" value="Sig_transdc_His_kin_sub3_dim/P"/>
</dbReference>
<dbReference type="CDD" id="cd16917">
    <property type="entry name" value="HATPase_UhpB-NarQ-NarX-like"/>
    <property type="match status" value="1"/>
</dbReference>
<dbReference type="GO" id="GO:0046983">
    <property type="term" value="F:protein dimerization activity"/>
    <property type="evidence" value="ECO:0007669"/>
    <property type="project" value="InterPro"/>
</dbReference>
<evidence type="ECO:0000256" key="4">
    <source>
        <dbReference type="ARBA" id="ARBA00022679"/>
    </source>
</evidence>
<evidence type="ECO:0000256" key="1">
    <source>
        <dbReference type="ARBA" id="ARBA00000085"/>
    </source>
</evidence>
<dbReference type="Gene3D" id="3.30.565.10">
    <property type="entry name" value="Histidine kinase-like ATPase, C-terminal domain"/>
    <property type="match status" value="1"/>
</dbReference>
<keyword evidence="5" id="KW-0547">Nucleotide-binding</keyword>
<keyword evidence="9" id="KW-0812">Transmembrane</keyword>
<feature type="domain" description="Histidine kinase/HSP90-like ATPase" evidence="10">
    <location>
        <begin position="297"/>
        <end position="377"/>
    </location>
</feature>
<keyword evidence="9" id="KW-0472">Membrane</keyword>
<dbReference type="AlphaFoldDB" id="A0A345XI32"/>
<dbReference type="SUPFAM" id="SSF55874">
    <property type="entry name" value="ATPase domain of HSP90 chaperone/DNA topoisomerase II/histidine kinase"/>
    <property type="match status" value="1"/>
</dbReference>
<feature type="domain" description="Signal transduction histidine kinase subgroup 3 dimerisation and phosphoacceptor" evidence="11">
    <location>
        <begin position="193"/>
        <end position="257"/>
    </location>
</feature>
<dbReference type="KEGG" id="sarm:DVA86_00205"/>
<evidence type="ECO:0000259" key="11">
    <source>
        <dbReference type="Pfam" id="PF07730"/>
    </source>
</evidence>
<feature type="transmembrane region" description="Helical" evidence="9">
    <location>
        <begin position="93"/>
        <end position="120"/>
    </location>
</feature>
<dbReference type="RefSeq" id="WP_208874691.1">
    <property type="nucleotide sequence ID" value="NZ_CP031320.1"/>
</dbReference>
<organism evidence="12 13">
    <name type="scientific">Streptomyces armeniacus</name>
    <dbReference type="NCBI Taxonomy" id="83291"/>
    <lineage>
        <taxon>Bacteria</taxon>
        <taxon>Bacillati</taxon>
        <taxon>Actinomycetota</taxon>
        <taxon>Actinomycetes</taxon>
        <taxon>Kitasatosporales</taxon>
        <taxon>Streptomycetaceae</taxon>
        <taxon>Streptomyces</taxon>
    </lineage>
</organism>
<keyword evidence="4" id="KW-0808">Transferase</keyword>
<keyword evidence="13" id="KW-1185">Reference proteome</keyword>
<feature type="transmembrane region" description="Helical" evidence="9">
    <location>
        <begin position="132"/>
        <end position="155"/>
    </location>
</feature>
<evidence type="ECO:0000313" key="12">
    <source>
        <dbReference type="EMBL" id="AXK31298.1"/>
    </source>
</evidence>
<dbReference type="Gene3D" id="1.20.5.1930">
    <property type="match status" value="1"/>
</dbReference>
<keyword evidence="3" id="KW-0597">Phosphoprotein</keyword>
<name>A0A345XI32_9ACTN</name>
<gene>
    <name evidence="12" type="ORF">DVA86_00205</name>
</gene>
<evidence type="ECO:0000256" key="2">
    <source>
        <dbReference type="ARBA" id="ARBA00012438"/>
    </source>
</evidence>
<dbReference type="GO" id="GO:0005524">
    <property type="term" value="F:ATP binding"/>
    <property type="evidence" value="ECO:0007669"/>
    <property type="project" value="UniProtKB-KW"/>
</dbReference>
<dbReference type="PANTHER" id="PTHR24421">
    <property type="entry name" value="NITRATE/NITRITE SENSOR PROTEIN NARX-RELATED"/>
    <property type="match status" value="1"/>
</dbReference>
<keyword evidence="9" id="KW-1133">Transmembrane helix</keyword>
<dbReference type="InterPro" id="IPR050482">
    <property type="entry name" value="Sensor_HK_TwoCompSys"/>
</dbReference>
<reference evidence="12 13" key="1">
    <citation type="submission" date="2018-07" db="EMBL/GenBank/DDBJ databases">
        <title>Draft genome of the type strain Streptomyces armeniacus ATCC 15676.</title>
        <authorList>
            <person name="Labana P."/>
            <person name="Gosse J.T."/>
            <person name="Boddy C.N."/>
        </authorList>
    </citation>
    <scope>NUCLEOTIDE SEQUENCE [LARGE SCALE GENOMIC DNA]</scope>
    <source>
        <strain evidence="12 13">ATCC 15676</strain>
    </source>
</reference>
<dbReference type="Pfam" id="PF02518">
    <property type="entry name" value="HATPase_c"/>
    <property type="match status" value="1"/>
</dbReference>
<evidence type="ECO:0000256" key="8">
    <source>
        <dbReference type="ARBA" id="ARBA00023012"/>
    </source>
</evidence>
<proteinExistence type="predicted"/>
<accession>A0A345XI32</accession>
<dbReference type="InterPro" id="IPR003594">
    <property type="entry name" value="HATPase_dom"/>
</dbReference>
<keyword evidence="6 12" id="KW-0418">Kinase</keyword>
<dbReference type="InterPro" id="IPR036890">
    <property type="entry name" value="HATPase_C_sf"/>
</dbReference>
<evidence type="ECO:0000256" key="7">
    <source>
        <dbReference type="ARBA" id="ARBA00022840"/>
    </source>
</evidence>
<dbReference type="Proteomes" id="UP000254425">
    <property type="component" value="Chromosome"/>
</dbReference>
<keyword evidence="8" id="KW-0902">Two-component regulatory system</keyword>
<dbReference type="EMBL" id="CP031320">
    <property type="protein sequence ID" value="AXK31298.1"/>
    <property type="molecule type" value="Genomic_DNA"/>
</dbReference>
<dbReference type="GO" id="GO:0016020">
    <property type="term" value="C:membrane"/>
    <property type="evidence" value="ECO:0007669"/>
    <property type="project" value="InterPro"/>
</dbReference>
<sequence>MRKVQARTTRIVSSVLVGVAYAFAELLFTLLTGLCLVPVLGSPRGKRAVLDRARALAVTLAGRQCVRLARSAPELLASAYTPDRALRYVAVRWTAGMLGGLVLGTLLLGALYASSALWMWAVTEIDAPWTVFFSSLGGLFLVFLGVHGLHGVAALDMRLARHHLGPSEQTLLERRIAELASTRAGVLDAVHDERRRIERYLHDGMQQQLVALGMLLARAQRSGDPARSAELVGQAHEVARRTLDELRDVAWRVYPAALDESGLHAALETVAERSVLPVRLRVSLGREPPDTVRTVAYFVVSEAVTNAAKHARATRAEVRVGLRRGVLSVRVKDDGHGGADPEGSGLLGLARRVAALDGRLWVDSPRGGPTVLTAELPCD</sequence>
<protein>
    <recommendedName>
        <fullName evidence="2">histidine kinase</fullName>
        <ecNumber evidence="2">2.7.13.3</ecNumber>
    </recommendedName>
</protein>
<evidence type="ECO:0000256" key="6">
    <source>
        <dbReference type="ARBA" id="ARBA00022777"/>
    </source>
</evidence>
<keyword evidence="7" id="KW-0067">ATP-binding</keyword>
<dbReference type="PANTHER" id="PTHR24421:SF10">
    <property type="entry name" value="NITRATE_NITRITE SENSOR PROTEIN NARQ"/>
    <property type="match status" value="1"/>
</dbReference>
<evidence type="ECO:0000256" key="9">
    <source>
        <dbReference type="SAM" id="Phobius"/>
    </source>
</evidence>
<evidence type="ECO:0000256" key="5">
    <source>
        <dbReference type="ARBA" id="ARBA00022741"/>
    </source>
</evidence>